<dbReference type="OrthoDB" id="10268090at2759"/>
<dbReference type="InParanoid" id="A0A2P5HTD6"/>
<dbReference type="Proteomes" id="UP000094444">
    <property type="component" value="Unassembled WGS sequence"/>
</dbReference>
<gene>
    <name evidence="2" type="ORF">DHEL01_v208090</name>
</gene>
<comment type="caution">
    <text evidence="2">The sequence shown here is derived from an EMBL/GenBank/DDBJ whole genome shotgun (WGS) entry which is preliminary data.</text>
</comment>
<protein>
    <submittedName>
        <fullName evidence="2">Uncharacterized protein</fullName>
    </submittedName>
</protein>
<evidence type="ECO:0000313" key="3">
    <source>
        <dbReference type="Proteomes" id="UP000094444"/>
    </source>
</evidence>
<organism evidence="2 3">
    <name type="scientific">Diaporthe helianthi</name>
    <dbReference type="NCBI Taxonomy" id="158607"/>
    <lineage>
        <taxon>Eukaryota</taxon>
        <taxon>Fungi</taxon>
        <taxon>Dikarya</taxon>
        <taxon>Ascomycota</taxon>
        <taxon>Pezizomycotina</taxon>
        <taxon>Sordariomycetes</taxon>
        <taxon>Sordariomycetidae</taxon>
        <taxon>Diaporthales</taxon>
        <taxon>Diaporthaceae</taxon>
        <taxon>Diaporthe</taxon>
    </lineage>
</organism>
<accession>A0A2P5HTD6</accession>
<evidence type="ECO:0000256" key="1">
    <source>
        <dbReference type="SAM" id="MobiDB-lite"/>
    </source>
</evidence>
<sequence>MTGEMDPSAIHACKEIKQKCPNVSGGTLRTMLSFASGGSKAIAAAGHRSLLTTPSTPYTTPTETVRWFHTHPVVAGSANALVAAGRPGAHTHQPVVGRPRRAHLQEQL</sequence>
<dbReference type="AlphaFoldDB" id="A0A2P5HTD6"/>
<proteinExistence type="predicted"/>
<evidence type="ECO:0000313" key="2">
    <source>
        <dbReference type="EMBL" id="POS73513.1"/>
    </source>
</evidence>
<name>A0A2P5HTD6_DIAHE</name>
<reference evidence="2" key="1">
    <citation type="submission" date="2017-09" db="EMBL/GenBank/DDBJ databases">
        <title>Polyketide synthases of a Diaporthe helianthi virulent isolate.</title>
        <authorList>
            <person name="Baroncelli R."/>
        </authorList>
    </citation>
    <scope>NUCLEOTIDE SEQUENCE [LARGE SCALE GENOMIC DNA]</scope>
    <source>
        <strain evidence="2">7/96</strain>
    </source>
</reference>
<feature type="region of interest" description="Disordered" evidence="1">
    <location>
        <begin position="87"/>
        <end position="108"/>
    </location>
</feature>
<dbReference type="EMBL" id="MAVT02000783">
    <property type="protein sequence ID" value="POS73513.1"/>
    <property type="molecule type" value="Genomic_DNA"/>
</dbReference>
<keyword evidence="3" id="KW-1185">Reference proteome</keyword>